<keyword evidence="1" id="KW-1133">Transmembrane helix</keyword>
<keyword evidence="1" id="KW-0472">Membrane</keyword>
<keyword evidence="1" id="KW-0812">Transmembrane</keyword>
<evidence type="ECO:0000313" key="2">
    <source>
        <dbReference type="EMBL" id="MBW74179.1"/>
    </source>
</evidence>
<proteinExistence type="predicted"/>
<dbReference type="AlphaFoldDB" id="A0A2M4D9E8"/>
<dbReference type="EMBL" id="GGFL01010001">
    <property type="protein sequence ID" value="MBW74179.1"/>
    <property type="molecule type" value="Transcribed_RNA"/>
</dbReference>
<evidence type="ECO:0000256" key="1">
    <source>
        <dbReference type="SAM" id="Phobius"/>
    </source>
</evidence>
<name>A0A2M4D9E8_ANODA</name>
<accession>A0A2M4D9E8</accession>
<organism evidence="2">
    <name type="scientific">Anopheles darlingi</name>
    <name type="common">Mosquito</name>
    <dbReference type="NCBI Taxonomy" id="43151"/>
    <lineage>
        <taxon>Eukaryota</taxon>
        <taxon>Metazoa</taxon>
        <taxon>Ecdysozoa</taxon>
        <taxon>Arthropoda</taxon>
        <taxon>Hexapoda</taxon>
        <taxon>Insecta</taxon>
        <taxon>Pterygota</taxon>
        <taxon>Neoptera</taxon>
        <taxon>Endopterygota</taxon>
        <taxon>Diptera</taxon>
        <taxon>Nematocera</taxon>
        <taxon>Culicoidea</taxon>
        <taxon>Culicidae</taxon>
        <taxon>Anophelinae</taxon>
        <taxon>Anopheles</taxon>
    </lineage>
</organism>
<sequence length="66" mass="7550">MISLWELLESFVLLLFSGRLHCDRRGMESALPSILQNAFFAFFAMAGSRMTVGAIIENRRRRSNVD</sequence>
<reference evidence="2" key="1">
    <citation type="submission" date="2018-01" db="EMBL/GenBank/DDBJ databases">
        <title>An insight into the sialome of Amazonian anophelines.</title>
        <authorList>
            <person name="Ribeiro J.M."/>
            <person name="Scarpassa V."/>
            <person name="Calvo E."/>
        </authorList>
    </citation>
    <scope>NUCLEOTIDE SEQUENCE</scope>
</reference>
<protein>
    <submittedName>
        <fullName evidence="2">Uncharacterized protein</fullName>
    </submittedName>
</protein>
<feature type="transmembrane region" description="Helical" evidence="1">
    <location>
        <begin position="38"/>
        <end position="56"/>
    </location>
</feature>